<evidence type="ECO:0000256" key="3">
    <source>
        <dbReference type="ARBA" id="ARBA00011233"/>
    </source>
</evidence>
<evidence type="ECO:0000313" key="6">
    <source>
        <dbReference type="EMBL" id="QDU19650.1"/>
    </source>
</evidence>
<evidence type="ECO:0000256" key="2">
    <source>
        <dbReference type="ARBA" id="ARBA00006906"/>
    </source>
</evidence>
<dbReference type="PANTHER" id="PTHR30246:SF1">
    <property type="entry name" value="2-DEHYDRO-3-DEOXY-6-PHOSPHOGALACTONATE ALDOLASE-RELATED"/>
    <property type="match status" value="1"/>
</dbReference>
<keyword evidence="5" id="KW-0119">Carbohydrate metabolism</keyword>
<organism evidence="6 7">
    <name type="scientific">Urbifossiella limnaea</name>
    <dbReference type="NCBI Taxonomy" id="2528023"/>
    <lineage>
        <taxon>Bacteria</taxon>
        <taxon>Pseudomonadati</taxon>
        <taxon>Planctomycetota</taxon>
        <taxon>Planctomycetia</taxon>
        <taxon>Gemmatales</taxon>
        <taxon>Gemmataceae</taxon>
        <taxon>Urbifossiella</taxon>
    </lineage>
</organism>
<dbReference type="Pfam" id="PF01081">
    <property type="entry name" value="Aldolase"/>
    <property type="match status" value="1"/>
</dbReference>
<dbReference type="InterPro" id="IPR000887">
    <property type="entry name" value="Aldlse_KDPG_KHG"/>
</dbReference>
<dbReference type="Gene3D" id="3.20.20.70">
    <property type="entry name" value="Aldolase class I"/>
    <property type="match status" value="1"/>
</dbReference>
<dbReference type="OrthoDB" id="9802667at2"/>
<proteinExistence type="inferred from homology"/>
<accession>A0A517XQ70</accession>
<comment type="similarity">
    <text evidence="2">Belongs to the KHG/KDPG aldolase family.</text>
</comment>
<protein>
    <submittedName>
        <fullName evidence="6">KHG/KDPG aldolase</fullName>
    </submittedName>
</protein>
<evidence type="ECO:0000256" key="4">
    <source>
        <dbReference type="ARBA" id="ARBA00023239"/>
    </source>
</evidence>
<evidence type="ECO:0000256" key="1">
    <source>
        <dbReference type="ARBA" id="ARBA00004761"/>
    </source>
</evidence>
<evidence type="ECO:0000256" key="5">
    <source>
        <dbReference type="ARBA" id="ARBA00023277"/>
    </source>
</evidence>
<reference evidence="6 7" key="1">
    <citation type="submission" date="2019-02" db="EMBL/GenBank/DDBJ databases">
        <title>Deep-cultivation of Planctomycetes and their phenomic and genomic characterization uncovers novel biology.</title>
        <authorList>
            <person name="Wiegand S."/>
            <person name="Jogler M."/>
            <person name="Boedeker C."/>
            <person name="Pinto D."/>
            <person name="Vollmers J."/>
            <person name="Rivas-Marin E."/>
            <person name="Kohn T."/>
            <person name="Peeters S.H."/>
            <person name="Heuer A."/>
            <person name="Rast P."/>
            <person name="Oberbeckmann S."/>
            <person name="Bunk B."/>
            <person name="Jeske O."/>
            <person name="Meyerdierks A."/>
            <person name="Storesund J.E."/>
            <person name="Kallscheuer N."/>
            <person name="Luecker S."/>
            <person name="Lage O.M."/>
            <person name="Pohl T."/>
            <person name="Merkel B.J."/>
            <person name="Hornburger P."/>
            <person name="Mueller R.-W."/>
            <person name="Bruemmer F."/>
            <person name="Labrenz M."/>
            <person name="Spormann A.M."/>
            <person name="Op den Camp H."/>
            <person name="Overmann J."/>
            <person name="Amann R."/>
            <person name="Jetten M.S.M."/>
            <person name="Mascher T."/>
            <person name="Medema M.H."/>
            <person name="Devos D.P."/>
            <person name="Kaster A.-K."/>
            <person name="Ovreas L."/>
            <person name="Rohde M."/>
            <person name="Galperin M.Y."/>
            <person name="Jogler C."/>
        </authorList>
    </citation>
    <scope>NUCLEOTIDE SEQUENCE [LARGE SCALE GENOMIC DNA]</scope>
    <source>
        <strain evidence="6 7">ETA_A1</strain>
    </source>
</reference>
<dbReference type="GO" id="GO:0016829">
    <property type="term" value="F:lyase activity"/>
    <property type="evidence" value="ECO:0007669"/>
    <property type="project" value="UniProtKB-KW"/>
</dbReference>
<dbReference type="InterPro" id="IPR013785">
    <property type="entry name" value="Aldolase_TIM"/>
</dbReference>
<keyword evidence="7" id="KW-1185">Reference proteome</keyword>
<dbReference type="NCBIfam" id="TIGR01182">
    <property type="entry name" value="eda"/>
    <property type="match status" value="1"/>
</dbReference>
<dbReference type="Proteomes" id="UP000319576">
    <property type="component" value="Chromosome"/>
</dbReference>
<keyword evidence="4" id="KW-0456">Lyase</keyword>
<sequence>MSRERHLQRVLDCGIVAVVRYSDPGPLVEVVRALADGGVTVAEVTFTVPNAVDVIREAKRQLGDRVLLGAGTVLDPETCRAAFLAGAEFVVSPAVNVDVIRMCRRYDKLVMPGAFTPTEVLTAWEAGADIVKVFPADVVGPAFFRALRGPLPQVKLMPTGGVDLTTAVEFLKAGAVCLGVGSQLVEPAAVAAGDFARITALAREYAGVVKAFRGGRPA</sequence>
<gene>
    <name evidence="6" type="primary">kdgA</name>
    <name evidence="6" type="ORF">ETAA1_15800</name>
</gene>
<dbReference type="CDD" id="cd00452">
    <property type="entry name" value="KDPG_aldolase"/>
    <property type="match status" value="1"/>
</dbReference>
<dbReference type="KEGG" id="uli:ETAA1_15800"/>
<dbReference type="PANTHER" id="PTHR30246">
    <property type="entry name" value="2-KETO-3-DEOXY-6-PHOSPHOGLUCONATE ALDOLASE"/>
    <property type="match status" value="1"/>
</dbReference>
<dbReference type="RefSeq" id="WP_145235941.1">
    <property type="nucleotide sequence ID" value="NZ_CP036273.1"/>
</dbReference>
<dbReference type="EMBL" id="CP036273">
    <property type="protein sequence ID" value="QDU19650.1"/>
    <property type="molecule type" value="Genomic_DNA"/>
</dbReference>
<evidence type="ECO:0000313" key="7">
    <source>
        <dbReference type="Proteomes" id="UP000319576"/>
    </source>
</evidence>
<dbReference type="SUPFAM" id="SSF51569">
    <property type="entry name" value="Aldolase"/>
    <property type="match status" value="1"/>
</dbReference>
<comment type="subunit">
    <text evidence="3">Homotrimer.</text>
</comment>
<comment type="pathway">
    <text evidence="1">Carbohydrate acid metabolism.</text>
</comment>
<dbReference type="AlphaFoldDB" id="A0A517XQ70"/>
<name>A0A517XQ70_9BACT</name>